<dbReference type="VEuPathDB" id="AmoebaDB:EIN_146150"/>
<dbReference type="InterPro" id="IPR036322">
    <property type="entry name" value="WD40_repeat_dom_sf"/>
</dbReference>
<dbReference type="AlphaFoldDB" id="S0B4J6"/>
<name>S0B4J6_ENTIV</name>
<evidence type="ECO:0000259" key="1">
    <source>
        <dbReference type="Pfam" id="PF14655"/>
    </source>
</evidence>
<protein>
    <recommendedName>
        <fullName evidence="1">Rab3-GAP regulatory subunit N-terminal domain-containing protein</fullName>
    </recommendedName>
</protein>
<evidence type="ECO:0000313" key="2">
    <source>
        <dbReference type="EMBL" id="BAN41461.1"/>
    </source>
</evidence>
<dbReference type="SUPFAM" id="SSF50978">
    <property type="entry name" value="WD40 repeat-like"/>
    <property type="match status" value="1"/>
</dbReference>
<organism evidence="2">
    <name type="scientific">Entamoeba invadens</name>
    <dbReference type="NCBI Taxonomy" id="33085"/>
    <lineage>
        <taxon>Eukaryota</taxon>
        <taxon>Amoebozoa</taxon>
        <taxon>Evosea</taxon>
        <taxon>Archamoebae</taxon>
        <taxon>Mastigamoebida</taxon>
        <taxon>Entamoebidae</taxon>
        <taxon>Entamoeba</taxon>
    </lineage>
</organism>
<proteinExistence type="evidence at transcript level"/>
<dbReference type="Pfam" id="PF14655">
    <property type="entry name" value="RAB3GAP2_N"/>
    <property type="match status" value="1"/>
</dbReference>
<sequence length="347" mass="40044">MTMRVCKTTLTLRCANEHKIIASCSFDNELYLLFDSEPHEVYRVQSQITTDGPQTVSKTCDYSELHDGPLAHTELFCKMECNCKPQFHSIFCFNGDIFILKLLPGKILVVNGFITYSLRADSVDGNGKIYILNDDVFIQATPKTILTTSLTSITEAVYKKTDLHYKEFKFCHEVVALQFLKSTNCFKQNDIDRVLGRKVNERMEMAVYGKGYPVVFKDVSNEEMSTFTSAIPDSRNIEDLCYNPFSDKYVLLSDNFGRLILFDTENRFIVKTLASMRDAQMCWINKTLFLVFSDFRKVMEIHNCFDKERIAFLKFKQSDDVMVFQSGEESVALLVNKKLNFLNFNFN</sequence>
<dbReference type="InterPro" id="IPR032839">
    <property type="entry name" value="RAB3GAP_N"/>
</dbReference>
<accession>S0B4J6</accession>
<dbReference type="EMBL" id="AK423021">
    <property type="protein sequence ID" value="BAN41461.1"/>
    <property type="molecule type" value="mRNA"/>
</dbReference>
<feature type="domain" description="Rab3-GAP regulatory subunit N-terminal" evidence="1">
    <location>
        <begin position="226"/>
        <end position="286"/>
    </location>
</feature>
<reference evidence="2" key="1">
    <citation type="submission" date="2012-06" db="EMBL/GenBank/DDBJ databases">
        <title>Short 5' UTR of Entamoeba genes.</title>
        <authorList>
            <person name="Hiranuka K."/>
            <person name="Kumagai M."/>
            <person name="Wakaguri H."/>
            <person name="Suzuki Y."/>
            <person name="Sugano S."/>
            <person name="Watanabe J."/>
            <person name="Makioka A."/>
        </authorList>
    </citation>
    <scope>NUCLEOTIDE SEQUENCE</scope>
    <source>
        <strain evidence="2">IP1</strain>
    </source>
</reference>